<dbReference type="AlphaFoldDB" id="A0A1B2HLZ7"/>
<dbReference type="GO" id="GO:0034069">
    <property type="term" value="F:aminoglycoside N-acetyltransferase activity"/>
    <property type="evidence" value="ECO:0007669"/>
    <property type="project" value="TreeGrafter"/>
</dbReference>
<protein>
    <recommendedName>
        <fullName evidence="1">N-acetyltransferase domain-containing protein</fullName>
    </recommendedName>
</protein>
<dbReference type="PROSITE" id="PS51186">
    <property type="entry name" value="GNAT"/>
    <property type="match status" value="1"/>
</dbReference>
<dbReference type="EMBL" id="CP016793">
    <property type="protein sequence ID" value="ANZ38720.1"/>
    <property type="molecule type" value="Genomic_DNA"/>
</dbReference>
<dbReference type="SUPFAM" id="SSF55729">
    <property type="entry name" value="Acyl-CoA N-acyltransferases (Nat)"/>
    <property type="match status" value="1"/>
</dbReference>
<dbReference type="KEGG" id="led:BBK82_24285"/>
<dbReference type="Proteomes" id="UP000093053">
    <property type="component" value="Chromosome"/>
</dbReference>
<evidence type="ECO:0000313" key="2">
    <source>
        <dbReference type="EMBL" id="ANZ38720.1"/>
    </source>
</evidence>
<feature type="domain" description="N-acetyltransferase" evidence="1">
    <location>
        <begin position="20"/>
        <end position="168"/>
    </location>
</feature>
<proteinExistence type="predicted"/>
<evidence type="ECO:0000313" key="3">
    <source>
        <dbReference type="Proteomes" id="UP000093053"/>
    </source>
</evidence>
<dbReference type="PANTHER" id="PTHR37817:SF1">
    <property type="entry name" value="N-ACETYLTRANSFERASE EIS"/>
    <property type="match status" value="1"/>
</dbReference>
<dbReference type="GO" id="GO:0030649">
    <property type="term" value="P:aminoglycoside antibiotic catabolic process"/>
    <property type="evidence" value="ECO:0007669"/>
    <property type="project" value="TreeGrafter"/>
</dbReference>
<accession>A0A1B2HLZ7</accession>
<evidence type="ECO:0000259" key="1">
    <source>
        <dbReference type="PROSITE" id="PS51186"/>
    </source>
</evidence>
<dbReference type="STRING" id="1586287.BBK82_24285"/>
<keyword evidence="3" id="KW-1185">Reference proteome</keyword>
<organism evidence="2 3">
    <name type="scientific">Lentzea guizhouensis</name>
    <dbReference type="NCBI Taxonomy" id="1586287"/>
    <lineage>
        <taxon>Bacteria</taxon>
        <taxon>Bacillati</taxon>
        <taxon>Actinomycetota</taxon>
        <taxon>Actinomycetes</taxon>
        <taxon>Pseudonocardiales</taxon>
        <taxon>Pseudonocardiaceae</taxon>
        <taxon>Lentzea</taxon>
    </lineage>
</organism>
<gene>
    <name evidence="2" type="ORF">BBK82_24285</name>
</gene>
<dbReference type="InterPro" id="IPR016181">
    <property type="entry name" value="Acyl_CoA_acyltransferase"/>
</dbReference>
<dbReference type="InterPro" id="IPR051554">
    <property type="entry name" value="Acetyltransferase_Eis"/>
</dbReference>
<sequence>MPATVNPFADNHRPGNTQPVEIRTARPADVDQVEQLVVARMDPSDGVDARLLMTDRDAGCDWVLVAADGDRIVSTAALMDETLTLAGVDIPAGQVELVATDTEYEGRGLVRQLMGRAHEISADRGHLVQVMIGIPYFYRQFGYSYSIPVKQTRPLATKPDLVAGHALRRATEADIPLLDRLHADVQRGADLRMGHTEPCWRWLLNRTGSTTWVVERDGTPVATGRATPPEEGDVVLGEVAGVDDDAVKALLHLVGPAEVVERLPVLEEFLEPRRPGVEQYLVRIPDVPRLFEHLRPVFTARLRGREPADVLLGFYRTHVRFRWDGAEIGPYEWGGVLPGPGEQGGAGIAPDLLAPLLFGAHGMDGLRRWHADVYPGPDDDLMTALFPPVTSDLMTYYLP</sequence>
<dbReference type="Gene3D" id="3.40.630.30">
    <property type="match status" value="2"/>
</dbReference>
<dbReference type="Pfam" id="PF13527">
    <property type="entry name" value="Acetyltransf_9"/>
    <property type="match status" value="1"/>
</dbReference>
<dbReference type="CDD" id="cd04301">
    <property type="entry name" value="NAT_SF"/>
    <property type="match status" value="1"/>
</dbReference>
<dbReference type="InterPro" id="IPR000182">
    <property type="entry name" value="GNAT_dom"/>
</dbReference>
<name>A0A1B2HLZ7_9PSEU</name>
<reference evidence="2 3" key="1">
    <citation type="submission" date="2016-07" db="EMBL/GenBank/DDBJ databases">
        <title>Complete genome sequence of the Lentzea guizhouensis DHS C013.</title>
        <authorList>
            <person name="Cao C."/>
        </authorList>
    </citation>
    <scope>NUCLEOTIDE SEQUENCE [LARGE SCALE GENOMIC DNA]</scope>
    <source>
        <strain evidence="2 3">DHS C013</strain>
    </source>
</reference>
<dbReference type="PANTHER" id="PTHR37817">
    <property type="entry name" value="N-ACETYLTRANSFERASE EIS"/>
    <property type="match status" value="1"/>
</dbReference>